<sequence length="99" mass="11048">MHDRAAQIRSRSSSRNVTGFADHSAHTLLSDGVKPGTVQRLVLRPRFVQVELRGTEVLGEVVRVSYARMMRLFDLVKRAWPRLSASAGGQARLFEIGDT</sequence>
<name>A0ABV9FZT2_9ACTN</name>
<comment type="caution">
    <text evidence="1">The sequence shown here is derived from an EMBL/GenBank/DDBJ whole genome shotgun (WGS) entry which is preliminary data.</text>
</comment>
<evidence type="ECO:0000313" key="1">
    <source>
        <dbReference type="EMBL" id="MFC4607317.1"/>
    </source>
</evidence>
<evidence type="ECO:0000313" key="2">
    <source>
        <dbReference type="Proteomes" id="UP001595993"/>
    </source>
</evidence>
<accession>A0ABV9FZT2</accession>
<organism evidence="1 2">
    <name type="scientific">Streptomyces maoxianensis</name>
    <dbReference type="NCBI Taxonomy" id="1459942"/>
    <lineage>
        <taxon>Bacteria</taxon>
        <taxon>Bacillati</taxon>
        <taxon>Actinomycetota</taxon>
        <taxon>Actinomycetes</taxon>
        <taxon>Kitasatosporales</taxon>
        <taxon>Streptomycetaceae</taxon>
        <taxon>Streptomyces</taxon>
    </lineage>
</organism>
<dbReference type="RefSeq" id="WP_381192257.1">
    <property type="nucleotide sequence ID" value="NZ_JBHSFE010000006.1"/>
</dbReference>
<dbReference type="EMBL" id="JBHSFE010000006">
    <property type="protein sequence ID" value="MFC4607317.1"/>
    <property type="molecule type" value="Genomic_DNA"/>
</dbReference>
<protein>
    <submittedName>
        <fullName evidence="1">Uncharacterized protein</fullName>
    </submittedName>
</protein>
<gene>
    <name evidence="1" type="ORF">ACFO9E_05730</name>
</gene>
<keyword evidence="2" id="KW-1185">Reference proteome</keyword>
<dbReference type="Proteomes" id="UP001595993">
    <property type="component" value="Unassembled WGS sequence"/>
</dbReference>
<reference evidence="2" key="1">
    <citation type="journal article" date="2019" name="Int. J. Syst. Evol. Microbiol.">
        <title>The Global Catalogue of Microorganisms (GCM) 10K type strain sequencing project: providing services to taxonomists for standard genome sequencing and annotation.</title>
        <authorList>
            <consortium name="The Broad Institute Genomics Platform"/>
            <consortium name="The Broad Institute Genome Sequencing Center for Infectious Disease"/>
            <person name="Wu L."/>
            <person name="Ma J."/>
        </authorList>
    </citation>
    <scope>NUCLEOTIDE SEQUENCE [LARGE SCALE GENOMIC DNA]</scope>
    <source>
        <strain evidence="2">CGMCC 4.7139</strain>
    </source>
</reference>
<proteinExistence type="predicted"/>